<keyword evidence="6" id="KW-1185">Reference proteome</keyword>
<dbReference type="Pfam" id="PF12833">
    <property type="entry name" value="HTH_18"/>
    <property type="match status" value="1"/>
</dbReference>
<accession>A0A6P1VNX6</accession>
<dbReference type="SUPFAM" id="SSF46689">
    <property type="entry name" value="Homeodomain-like"/>
    <property type="match status" value="1"/>
</dbReference>
<dbReference type="Pfam" id="PF20240">
    <property type="entry name" value="DUF6597"/>
    <property type="match status" value="1"/>
</dbReference>
<dbReference type="Gene3D" id="1.10.10.60">
    <property type="entry name" value="Homeodomain-like"/>
    <property type="match status" value="1"/>
</dbReference>
<dbReference type="PANTHER" id="PTHR46796">
    <property type="entry name" value="HTH-TYPE TRANSCRIPTIONAL ACTIVATOR RHAS-RELATED"/>
    <property type="match status" value="1"/>
</dbReference>
<feature type="domain" description="HTH araC/xylS-type" evidence="4">
    <location>
        <begin position="153"/>
        <end position="253"/>
    </location>
</feature>
<dbReference type="GO" id="GO:0003700">
    <property type="term" value="F:DNA-binding transcription factor activity"/>
    <property type="evidence" value="ECO:0007669"/>
    <property type="project" value="InterPro"/>
</dbReference>
<keyword evidence="1" id="KW-0805">Transcription regulation</keyword>
<dbReference type="EMBL" id="CP045997">
    <property type="protein sequence ID" value="QHV94961.1"/>
    <property type="molecule type" value="Genomic_DNA"/>
</dbReference>
<dbReference type="InterPro" id="IPR018060">
    <property type="entry name" value="HTH_AraC"/>
</dbReference>
<evidence type="ECO:0000256" key="1">
    <source>
        <dbReference type="ARBA" id="ARBA00023015"/>
    </source>
</evidence>
<dbReference type="AlphaFoldDB" id="A0A6P1VNX6"/>
<dbReference type="GO" id="GO:0043565">
    <property type="term" value="F:sequence-specific DNA binding"/>
    <property type="evidence" value="ECO:0007669"/>
    <property type="project" value="InterPro"/>
</dbReference>
<dbReference type="RefSeq" id="WP_162385377.1">
    <property type="nucleotide sequence ID" value="NZ_CP045997.1"/>
</dbReference>
<evidence type="ECO:0000256" key="3">
    <source>
        <dbReference type="ARBA" id="ARBA00023163"/>
    </source>
</evidence>
<dbReference type="InterPro" id="IPR046532">
    <property type="entry name" value="DUF6597"/>
</dbReference>
<reference evidence="5 6" key="1">
    <citation type="submission" date="2019-11" db="EMBL/GenBank/DDBJ databases">
        <title>Spirosoma endbachense sp. nov., isolated from a natural salt meadow.</title>
        <authorList>
            <person name="Rojas J."/>
            <person name="Ambika Manirajan B."/>
            <person name="Ratering S."/>
            <person name="Suarez C."/>
            <person name="Geissler-Plaum R."/>
            <person name="Schnell S."/>
        </authorList>
    </citation>
    <scope>NUCLEOTIDE SEQUENCE [LARGE SCALE GENOMIC DNA]</scope>
    <source>
        <strain evidence="5 6">I-24</strain>
    </source>
</reference>
<evidence type="ECO:0000256" key="2">
    <source>
        <dbReference type="ARBA" id="ARBA00023125"/>
    </source>
</evidence>
<dbReference type="InterPro" id="IPR050204">
    <property type="entry name" value="AraC_XylS_family_regulators"/>
</dbReference>
<dbReference type="KEGG" id="senf:GJR95_07975"/>
<proteinExistence type="predicted"/>
<organism evidence="5 6">
    <name type="scientific">Spirosoma endbachense</name>
    <dbReference type="NCBI Taxonomy" id="2666025"/>
    <lineage>
        <taxon>Bacteria</taxon>
        <taxon>Pseudomonadati</taxon>
        <taxon>Bacteroidota</taxon>
        <taxon>Cytophagia</taxon>
        <taxon>Cytophagales</taxon>
        <taxon>Cytophagaceae</taxon>
        <taxon>Spirosoma</taxon>
    </lineage>
</organism>
<evidence type="ECO:0000313" key="5">
    <source>
        <dbReference type="EMBL" id="QHV94961.1"/>
    </source>
</evidence>
<sequence>MKTEQFLPADRLKPFIKTFLIIESENGMVNRILPGTSIVMAFKIKGSVSYAEKGIETSLSMSTITGLRKSHRLLDYSKESATLLVIFQEGGAAALFKEPLHELFGLSVALDDLIPRRTVDELEERLAEAVSNRHRVNIIEQFLLTRVHEPAGDKLVDRAINEIKRANGVIRIKDLITNLPISLDPFEKRFRRVIGTSPKQFSSIIRLRSLIADHSQQENLTEAAYVAGYFDQAHFIKDFKSFTGQTPHHFFAAGPYW</sequence>
<dbReference type="InterPro" id="IPR009057">
    <property type="entry name" value="Homeodomain-like_sf"/>
</dbReference>
<keyword evidence="2" id="KW-0238">DNA-binding</keyword>
<dbReference type="PANTHER" id="PTHR46796:SF13">
    <property type="entry name" value="HTH-TYPE TRANSCRIPTIONAL ACTIVATOR RHAS"/>
    <property type="match status" value="1"/>
</dbReference>
<evidence type="ECO:0000313" key="6">
    <source>
        <dbReference type="Proteomes" id="UP000464577"/>
    </source>
</evidence>
<name>A0A6P1VNX6_9BACT</name>
<keyword evidence="3" id="KW-0804">Transcription</keyword>
<evidence type="ECO:0000259" key="4">
    <source>
        <dbReference type="PROSITE" id="PS01124"/>
    </source>
</evidence>
<dbReference type="SMART" id="SM00342">
    <property type="entry name" value="HTH_ARAC"/>
    <property type="match status" value="1"/>
</dbReference>
<dbReference type="PROSITE" id="PS01124">
    <property type="entry name" value="HTH_ARAC_FAMILY_2"/>
    <property type="match status" value="1"/>
</dbReference>
<gene>
    <name evidence="5" type="ORF">GJR95_07975</name>
</gene>
<dbReference type="Proteomes" id="UP000464577">
    <property type="component" value="Chromosome"/>
</dbReference>
<protein>
    <submittedName>
        <fullName evidence="5">Helix-turn-helix domain-containing protein</fullName>
    </submittedName>
</protein>